<name>X1QKX4_9ZZZZ</name>
<dbReference type="EMBL" id="BARW01005016">
    <property type="protein sequence ID" value="GAI69137.1"/>
    <property type="molecule type" value="Genomic_DNA"/>
</dbReference>
<reference evidence="1" key="1">
    <citation type="journal article" date="2014" name="Front. Microbiol.">
        <title>High frequency of phylogenetically diverse reductive dehalogenase-homologous genes in deep subseafloor sedimentary metagenomes.</title>
        <authorList>
            <person name="Kawai M."/>
            <person name="Futagami T."/>
            <person name="Toyoda A."/>
            <person name="Takaki Y."/>
            <person name="Nishi S."/>
            <person name="Hori S."/>
            <person name="Arai W."/>
            <person name="Tsubouchi T."/>
            <person name="Morono Y."/>
            <person name="Uchiyama I."/>
            <person name="Ito T."/>
            <person name="Fujiyama A."/>
            <person name="Inagaki F."/>
            <person name="Takami H."/>
        </authorList>
    </citation>
    <scope>NUCLEOTIDE SEQUENCE</scope>
    <source>
        <strain evidence="1">Expedition CK06-06</strain>
    </source>
</reference>
<dbReference type="AlphaFoldDB" id="X1QKX4"/>
<gene>
    <name evidence="1" type="ORF">S12H4_11264</name>
</gene>
<evidence type="ECO:0000313" key="1">
    <source>
        <dbReference type="EMBL" id="GAI69137.1"/>
    </source>
</evidence>
<proteinExistence type="predicted"/>
<organism evidence="1">
    <name type="scientific">marine sediment metagenome</name>
    <dbReference type="NCBI Taxonomy" id="412755"/>
    <lineage>
        <taxon>unclassified sequences</taxon>
        <taxon>metagenomes</taxon>
        <taxon>ecological metagenomes</taxon>
    </lineage>
</organism>
<comment type="caution">
    <text evidence="1">The sequence shown here is derived from an EMBL/GenBank/DDBJ whole genome shotgun (WGS) entry which is preliminary data.</text>
</comment>
<accession>X1QKX4</accession>
<protein>
    <submittedName>
        <fullName evidence="1">Uncharacterized protein</fullName>
    </submittedName>
</protein>
<sequence length="120" mass="14166">MAKSQEIEDFEQVLERIIFDEEELTELKSVVGEFAKGNVQSKQLKKKILLCRSRMLEDLKEFVLFYINSKKQEKELETVDFKVSQELEERNELLETVANRVNQLVSNLFLEKINKQPEIS</sequence>